<evidence type="ECO:0000313" key="4">
    <source>
        <dbReference type="Proteomes" id="UP000660047"/>
    </source>
</evidence>
<accession>A0AAI9NY03</accession>
<sequence length="177" mass="20698">MEIERKYLVHEIPVDLTKYQVKHMEQMYVSVKPVIRIRRTDDRRVLTVKSKGLLSRQEFEMDLDEDEYRNLRCKADGNIIEKDRYIIPLSDTDGTCGDSEVDRELKIELDVFDGIFGGLTYAEVEFPEEKFANTFVPPTWFGRDVTEDGIYQNSALSGMDRRDIDSFVKSANKEEKR</sequence>
<feature type="active site" description="Proton acceptor" evidence="1">
    <location>
        <position position="28"/>
    </location>
</feature>
<dbReference type="EMBL" id="BLYL01000003">
    <property type="protein sequence ID" value="GFO93739.1"/>
    <property type="molecule type" value="Genomic_DNA"/>
</dbReference>
<evidence type="ECO:0000313" key="3">
    <source>
        <dbReference type="EMBL" id="GFO93739.1"/>
    </source>
</evidence>
<dbReference type="RefSeq" id="WP_055223316.1">
    <property type="nucleotide sequence ID" value="NZ_BLYL01000003.1"/>
</dbReference>
<dbReference type="CDD" id="cd07761">
    <property type="entry name" value="CYTH-like_CthTTM-like"/>
    <property type="match status" value="1"/>
</dbReference>
<evidence type="ECO:0000256" key="1">
    <source>
        <dbReference type="PIRSR" id="PIRSR016487-1"/>
    </source>
</evidence>
<protein>
    <recommendedName>
        <fullName evidence="2">CYTH domain-containing protein</fullName>
    </recommendedName>
</protein>
<dbReference type="Gene3D" id="2.40.320.10">
    <property type="entry name" value="Hypothetical Protein Pfu-838710-001"/>
    <property type="match status" value="1"/>
</dbReference>
<reference evidence="3" key="1">
    <citation type="submission" date="2020-06" db="EMBL/GenBank/DDBJ databases">
        <title>Characterization of fructooligosaccharide metabolism and fructooligosaccharide-degrading enzymes in human commensal butyrate producers.</title>
        <authorList>
            <person name="Tanno H."/>
            <person name="Fujii T."/>
            <person name="Hirano K."/>
            <person name="Maeno S."/>
            <person name="Tonozuka T."/>
            <person name="Sakamoto M."/>
            <person name="Ohkuma M."/>
            <person name="Tochio T."/>
            <person name="Endo A."/>
        </authorList>
    </citation>
    <scope>NUCLEOTIDE SEQUENCE</scope>
    <source>
        <strain evidence="3">JCM 31265</strain>
    </source>
</reference>
<dbReference type="InterPro" id="IPR012042">
    <property type="entry name" value="NeuTTM/CthTTM-like"/>
</dbReference>
<proteinExistence type="predicted"/>
<dbReference type="InterPro" id="IPR023577">
    <property type="entry name" value="CYTH_domain"/>
</dbReference>
<dbReference type="Proteomes" id="UP000660047">
    <property type="component" value="Unassembled WGS sequence"/>
</dbReference>
<dbReference type="SUPFAM" id="SSF55154">
    <property type="entry name" value="CYTH-like phosphatases"/>
    <property type="match status" value="1"/>
</dbReference>
<evidence type="ECO:0000259" key="2">
    <source>
        <dbReference type="PROSITE" id="PS51707"/>
    </source>
</evidence>
<comment type="caution">
    <text evidence="3">The sequence shown here is derived from an EMBL/GenBank/DDBJ whole genome shotgun (WGS) entry which is preliminary data.</text>
</comment>
<organism evidence="3 4">
    <name type="scientific">Coprococcus eutactus</name>
    <dbReference type="NCBI Taxonomy" id="33043"/>
    <lineage>
        <taxon>Bacteria</taxon>
        <taxon>Bacillati</taxon>
        <taxon>Bacillota</taxon>
        <taxon>Clostridia</taxon>
        <taxon>Lachnospirales</taxon>
        <taxon>Lachnospiraceae</taxon>
        <taxon>Coprococcus</taxon>
    </lineage>
</organism>
<name>A0AAI9NY03_9FIRM</name>
<gene>
    <name evidence="3" type="ORF">COEU31_07850</name>
</gene>
<dbReference type="PIRSF" id="PIRSF016487">
    <property type="entry name" value="CYTH_UCP016487"/>
    <property type="match status" value="1"/>
</dbReference>
<dbReference type="PROSITE" id="PS51707">
    <property type="entry name" value="CYTH"/>
    <property type="match status" value="1"/>
</dbReference>
<dbReference type="InterPro" id="IPR033469">
    <property type="entry name" value="CYTH-like_dom_sf"/>
</dbReference>
<dbReference type="AlphaFoldDB" id="A0AAI9NY03"/>
<feature type="domain" description="CYTH" evidence="2">
    <location>
        <begin position="1"/>
        <end position="177"/>
    </location>
</feature>
<dbReference type="PANTHER" id="PTHR40114">
    <property type="entry name" value="SLR0698 PROTEIN"/>
    <property type="match status" value="1"/>
</dbReference>
<dbReference type="PANTHER" id="PTHR40114:SF1">
    <property type="entry name" value="SLR0698 PROTEIN"/>
    <property type="match status" value="1"/>
</dbReference>